<evidence type="ECO:0000256" key="4">
    <source>
        <dbReference type="ARBA" id="ARBA00022989"/>
    </source>
</evidence>
<comment type="function">
    <text evidence="6">Catalyzes the transfer of a lysyl group from L-lysyl-tRNA(Lys) to membrane-bound phosphatidylglycerol (PG), which produces lysylphosphatidylglycerol (LPG), a major component of the bacterial membrane with a positive net charge. LPG synthesis contributes to bacterial virulence as it is involved in the resistance mechanism against cationic antimicrobial peptides (CAMP) produces by the host's immune system (defensins, cathelicidins) and by the competing microorganisms.</text>
</comment>
<comment type="subcellular location">
    <subcellularLocation>
        <location evidence="1 6">Cell membrane</location>
        <topology evidence="1 6">Multi-pass membrane protein</topology>
    </subcellularLocation>
</comment>
<evidence type="ECO:0000256" key="1">
    <source>
        <dbReference type="ARBA" id="ARBA00004651"/>
    </source>
</evidence>
<protein>
    <recommendedName>
        <fullName evidence="6">Phosphatidylglycerol lysyltransferase</fullName>
        <ecNumber evidence="6">2.3.2.3</ecNumber>
    </recommendedName>
    <alternativeName>
        <fullName evidence="6">Lysylphosphatidylglycerol synthase</fullName>
    </alternativeName>
</protein>
<keyword evidence="3 6" id="KW-0812">Transmembrane</keyword>
<keyword evidence="6" id="KW-0808">Transferase</keyword>
<reference evidence="7 8" key="1">
    <citation type="submission" date="2019-11" db="EMBL/GenBank/DDBJ databases">
        <title>Genome sequence of Moorella glycerini DSM11254.</title>
        <authorList>
            <person name="Poehlein A."/>
            <person name="Boeer T."/>
            <person name="Daniel R."/>
        </authorList>
    </citation>
    <scope>NUCLEOTIDE SEQUENCE [LARGE SCALE GENOMIC DNA]</scope>
    <source>
        <strain evidence="7 8">DSM 11254</strain>
    </source>
</reference>
<dbReference type="EMBL" id="CP046244">
    <property type="protein sequence ID" value="QGP93195.1"/>
    <property type="molecule type" value="Genomic_DNA"/>
</dbReference>
<evidence type="ECO:0000313" key="8">
    <source>
        <dbReference type="Proteomes" id="UP000425916"/>
    </source>
</evidence>
<keyword evidence="2" id="KW-1003">Cell membrane</keyword>
<dbReference type="OrthoDB" id="9810654at2"/>
<feature type="transmembrane region" description="Helical" evidence="6">
    <location>
        <begin position="129"/>
        <end position="153"/>
    </location>
</feature>
<feature type="transmembrane region" description="Helical" evidence="6">
    <location>
        <begin position="165"/>
        <end position="185"/>
    </location>
</feature>
<feature type="transmembrane region" description="Helical" evidence="6">
    <location>
        <begin position="93"/>
        <end position="117"/>
    </location>
</feature>
<keyword evidence="6" id="KW-0443">Lipid metabolism</keyword>
<keyword evidence="4 6" id="KW-1133">Transmembrane helix</keyword>
<dbReference type="GO" id="GO:0005886">
    <property type="term" value="C:plasma membrane"/>
    <property type="evidence" value="ECO:0007669"/>
    <property type="project" value="UniProtKB-SubCell"/>
</dbReference>
<comment type="similarity">
    <text evidence="6">Belongs to the LPG synthase family.</text>
</comment>
<comment type="catalytic activity">
    <reaction evidence="6">
        <text>L-lysyl-tRNA(Lys) + a 1,2-diacyl-sn-glycero-3-phospho-(1'-sn-glycerol) = a 1,2-diacyl-sn-glycero-3-phospho-1'-(3'-O-L-lysyl)-sn-glycerol + tRNA(Lys)</text>
        <dbReference type="Rhea" id="RHEA:10668"/>
        <dbReference type="Rhea" id="RHEA-COMP:9696"/>
        <dbReference type="Rhea" id="RHEA-COMP:9697"/>
        <dbReference type="ChEBI" id="CHEBI:64716"/>
        <dbReference type="ChEBI" id="CHEBI:75792"/>
        <dbReference type="ChEBI" id="CHEBI:78442"/>
        <dbReference type="ChEBI" id="CHEBI:78529"/>
        <dbReference type="EC" id="2.3.2.3"/>
    </reaction>
</comment>
<dbReference type="NCBIfam" id="TIGR00374">
    <property type="entry name" value="flippase-like domain"/>
    <property type="match status" value="1"/>
</dbReference>
<keyword evidence="6" id="KW-0046">Antibiotic resistance</keyword>
<dbReference type="GO" id="GO:0046677">
    <property type="term" value="P:response to antibiotic"/>
    <property type="evidence" value="ECO:0007669"/>
    <property type="project" value="UniProtKB-KW"/>
</dbReference>
<sequence>MAAGKIVEFKEGYSKYLLGLLLVLLLSWLGLNLAGDFNLTRLIQGWQLMDLPLVIGACLLTASLWLIETLRMQVLLRLAGTRLSFFKVLQVNLAFAFAGAVTPAGMGATPALVYFFFRQGVKLEAAMAVATARMLLSMLFFAIVNPLVLFLLRKELGLSPLVVKLTLTGVISVSLLGLGFIFMSLQIQRIAFLLKPLLPERWGQPFYDTAVSFRNAWSRLLVAREPLALIALSLLTMLYWAGFFTIGWLLALDLGATISWTVMVGRQMILYFLLSCLPLPGGSGIAEMGYRALFAHAVVPGYAGILVAWWRFLTFYINLIIGGLVFWRLVKT</sequence>
<evidence type="ECO:0000256" key="3">
    <source>
        <dbReference type="ARBA" id="ARBA00022692"/>
    </source>
</evidence>
<feature type="transmembrane region" description="Helical" evidence="6">
    <location>
        <begin position="227"/>
        <end position="251"/>
    </location>
</feature>
<dbReference type="InterPro" id="IPR022791">
    <property type="entry name" value="L-PG_synthase/AglD"/>
</dbReference>
<evidence type="ECO:0000256" key="5">
    <source>
        <dbReference type="ARBA" id="ARBA00023136"/>
    </source>
</evidence>
<dbReference type="GO" id="GO:0050071">
    <property type="term" value="F:phosphatidylglycerol lysyltransferase activity"/>
    <property type="evidence" value="ECO:0007669"/>
    <property type="project" value="UniProtKB-EC"/>
</dbReference>
<dbReference type="PANTHER" id="PTHR37693:SF1">
    <property type="entry name" value="INTEGRAL MEMBRANE PROTEIN"/>
    <property type="match status" value="1"/>
</dbReference>
<feature type="transmembrane region" description="Helical" evidence="6">
    <location>
        <begin position="46"/>
        <end position="67"/>
    </location>
</feature>
<evidence type="ECO:0000256" key="2">
    <source>
        <dbReference type="ARBA" id="ARBA00022475"/>
    </source>
</evidence>
<dbReference type="RefSeq" id="WP_156274460.1">
    <property type="nucleotide sequence ID" value="NZ_CP046244.1"/>
</dbReference>
<keyword evidence="8" id="KW-1185">Reference proteome</keyword>
<feature type="transmembrane region" description="Helical" evidence="6">
    <location>
        <begin position="16"/>
        <end position="34"/>
    </location>
</feature>
<evidence type="ECO:0000313" key="7">
    <source>
        <dbReference type="EMBL" id="QGP93195.1"/>
    </source>
</evidence>
<dbReference type="Pfam" id="PF03706">
    <property type="entry name" value="LPG_synthase_TM"/>
    <property type="match status" value="1"/>
</dbReference>
<accession>A0A6I5ZU91</accession>
<gene>
    <name evidence="6" type="primary">mprF</name>
    <name evidence="7" type="ORF">MGLY_25990</name>
</gene>
<evidence type="ECO:0000256" key="6">
    <source>
        <dbReference type="RuleBase" id="RU363042"/>
    </source>
</evidence>
<dbReference type="EC" id="2.3.2.3" evidence="6"/>
<proteinExistence type="inferred from homology"/>
<dbReference type="AlphaFoldDB" id="A0A6I5ZU91"/>
<keyword evidence="5 6" id="KW-0472">Membrane</keyword>
<dbReference type="PANTHER" id="PTHR37693">
    <property type="entry name" value="PHOSPHATIDYLGLYCEROL LYSYLTRANSFERASE"/>
    <property type="match status" value="1"/>
</dbReference>
<name>A0A6I5ZU91_9FIRM</name>
<dbReference type="GO" id="GO:0006629">
    <property type="term" value="P:lipid metabolic process"/>
    <property type="evidence" value="ECO:0007669"/>
    <property type="project" value="UniProtKB-KW"/>
</dbReference>
<feature type="transmembrane region" description="Helical" evidence="6">
    <location>
        <begin position="313"/>
        <end position="330"/>
    </location>
</feature>
<organism evidence="7 8">
    <name type="scientific">Neomoorella glycerini</name>
    <dbReference type="NCBI Taxonomy" id="55779"/>
    <lineage>
        <taxon>Bacteria</taxon>
        <taxon>Bacillati</taxon>
        <taxon>Bacillota</taxon>
        <taxon>Clostridia</taxon>
        <taxon>Neomoorellales</taxon>
        <taxon>Neomoorellaceae</taxon>
        <taxon>Neomoorella</taxon>
    </lineage>
</organism>
<dbReference type="Proteomes" id="UP000425916">
    <property type="component" value="Chromosome"/>
</dbReference>